<feature type="region of interest" description="Disordered" evidence="1">
    <location>
        <begin position="352"/>
        <end position="374"/>
    </location>
</feature>
<evidence type="ECO:0000313" key="2">
    <source>
        <dbReference type="EMBL" id="QBZ66622.1"/>
    </source>
</evidence>
<evidence type="ECO:0000256" key="1">
    <source>
        <dbReference type="SAM" id="MobiDB-lite"/>
    </source>
</evidence>
<dbReference type="Proteomes" id="UP000294847">
    <property type="component" value="Chromosome 7"/>
</dbReference>
<reference evidence="2 3" key="1">
    <citation type="journal article" date="2019" name="Mol. Biol. Evol.">
        <title>Blast fungal genomes show frequent chromosomal changes, gene gains and losses, and effector gene turnover.</title>
        <authorList>
            <person name="Gomez Luciano L.B."/>
            <person name="Jason Tsai I."/>
            <person name="Chuma I."/>
            <person name="Tosa Y."/>
            <person name="Chen Y.H."/>
            <person name="Li J.Y."/>
            <person name="Li M.Y."/>
            <person name="Jade Lu M.Y."/>
            <person name="Nakayashiki H."/>
            <person name="Li W.H."/>
        </authorList>
    </citation>
    <scope>NUCLEOTIDE SEQUENCE [LARGE SCALE GENOMIC DNA]</scope>
    <source>
        <strain evidence="2">MZ5-1-6</strain>
    </source>
</reference>
<sequence>MLNIEIAPDLFPSFFAVLSRNSPSMPPNTQLQSVAAFTPQPSSMTVVLGSRIEPWLTELLRRIKPNEPLNSVAEHQTCLSKVLSSPNTIWILASLMRKGSKSESDPEFYLVDIEANVVLVNIPCDEVVFKLTSNTTYTLIKYYQDVYCVDAEEKEQHKRLLEDFIEAINRYTFRMPAVVLDRLEKDGAGEPLCGQSRNVKTRILNLMERLSPSPPKRSSPFRSRPHCSQPRLLLIYISSLPLTRWSGGNLIWIQLKPSPHPNQPASTASNFGHIPAAPKYELAPDSTHLDPAPRGVSESPHHSRLFAAPTCNPEGQPWLADRFTESTRHDGSVIDRFAGEHHISGRQSGISVHSHSESFNNSHTSSGIDGFSSRGIPRAIGNQRTSVYMQRTSPGLSKLFKKVQDMERRLANLEASASYTRHKPNCRQDCGCPSQVEWAALKSRIVHLETKLGIKTRTCSRTQQGMDVASRASRKRRKVEQQQPDSPSEDEISDDY</sequence>
<accession>A0A4P7NVX0</accession>
<evidence type="ECO:0000313" key="3">
    <source>
        <dbReference type="Proteomes" id="UP000294847"/>
    </source>
</evidence>
<protein>
    <submittedName>
        <fullName evidence="2">Uncharacterized protein</fullName>
    </submittedName>
</protein>
<feature type="region of interest" description="Disordered" evidence="1">
    <location>
        <begin position="458"/>
        <end position="496"/>
    </location>
</feature>
<name>A0A4P7NVX0_PYROR</name>
<dbReference type="EMBL" id="CP034210">
    <property type="protein sequence ID" value="QBZ66622.1"/>
    <property type="molecule type" value="Genomic_DNA"/>
</dbReference>
<feature type="compositionally biased region" description="Acidic residues" evidence="1">
    <location>
        <begin position="487"/>
        <end position="496"/>
    </location>
</feature>
<organism evidence="2 3">
    <name type="scientific">Pyricularia oryzae</name>
    <name type="common">Rice blast fungus</name>
    <name type="synonym">Magnaporthe oryzae</name>
    <dbReference type="NCBI Taxonomy" id="318829"/>
    <lineage>
        <taxon>Eukaryota</taxon>
        <taxon>Fungi</taxon>
        <taxon>Dikarya</taxon>
        <taxon>Ascomycota</taxon>
        <taxon>Pezizomycotina</taxon>
        <taxon>Sordariomycetes</taxon>
        <taxon>Sordariomycetidae</taxon>
        <taxon>Magnaporthales</taxon>
        <taxon>Pyriculariaceae</taxon>
        <taxon>Pyricularia</taxon>
    </lineage>
</organism>
<proteinExistence type="predicted"/>
<dbReference type="AlphaFoldDB" id="A0A4P7NVX0"/>
<gene>
    <name evidence="2" type="ORF">PoMZ_13605</name>
</gene>
<feature type="compositionally biased region" description="Polar residues" evidence="1">
    <location>
        <begin position="352"/>
        <end position="367"/>
    </location>
</feature>